<organism evidence="1 2">
    <name type="scientific">Sulfuriferula multivorans</name>
    <dbReference type="NCBI Taxonomy" id="1559896"/>
    <lineage>
        <taxon>Bacteria</taxon>
        <taxon>Pseudomonadati</taxon>
        <taxon>Pseudomonadota</taxon>
        <taxon>Betaproteobacteria</taxon>
        <taxon>Nitrosomonadales</taxon>
        <taxon>Sulfuricellaceae</taxon>
        <taxon>Sulfuriferula</taxon>
    </lineage>
</organism>
<sequence>MPDQPASLAMNVVLHDVTPESWPVYQDFIHAVDTLGRVPLTLLVVPDFHHQFHLDRFPDFRNAIEQRIARGDEVVLHGYYHHDDSPLQPNPVNWFMRRIYTHEGEFYSLDEMHARQRLEQGLELFHRYRWPVAGFVAPAWLMSRGTQAALRGLPLRYTSDLSGLIRLPDWQRLDTPTLVWSSRSAWRRRASRHWNQFRLRQSLSSPLLRLGLHPIDMCYREAVHFWLETLETLLPTRTALTKAQWVNRCA</sequence>
<dbReference type="CDD" id="cd11374">
    <property type="entry name" value="CE4_u10"/>
    <property type="match status" value="1"/>
</dbReference>
<proteinExistence type="predicted"/>
<dbReference type="EMBL" id="BGOW01000017">
    <property type="protein sequence ID" value="GBL46302.1"/>
    <property type="molecule type" value="Genomic_DNA"/>
</dbReference>
<comment type="caution">
    <text evidence="1">The sequence shown here is derived from an EMBL/GenBank/DDBJ whole genome shotgun (WGS) entry which is preliminary data.</text>
</comment>
<dbReference type="AlphaFoldDB" id="A0A401JF94"/>
<dbReference type="Proteomes" id="UP000286806">
    <property type="component" value="Unassembled WGS sequence"/>
</dbReference>
<dbReference type="RefSeq" id="WP_223247780.1">
    <property type="nucleotide sequence ID" value="NZ_BGOW01000017.1"/>
</dbReference>
<gene>
    <name evidence="1" type="ORF">SFMTTN_2115</name>
</gene>
<accession>A0A401JF94</accession>
<evidence type="ECO:0000313" key="1">
    <source>
        <dbReference type="EMBL" id="GBL46302.1"/>
    </source>
</evidence>
<evidence type="ECO:0008006" key="3">
    <source>
        <dbReference type="Google" id="ProtNLM"/>
    </source>
</evidence>
<dbReference type="InterPro" id="IPR018763">
    <property type="entry name" value="DUF2334"/>
</dbReference>
<reference evidence="1 2" key="1">
    <citation type="journal article" date="2019" name="Front. Microbiol.">
        <title>Genomes of Neutrophilic Sulfur-Oxidizing Chemolithoautotrophs Representing 9 Proteobacterial Species From 8 Genera.</title>
        <authorList>
            <person name="Watanabe T."/>
            <person name="Kojima H."/>
            <person name="Umezawa K."/>
            <person name="Hori C."/>
            <person name="Takasuka T.E."/>
            <person name="Kato Y."/>
            <person name="Fukui M."/>
        </authorList>
    </citation>
    <scope>NUCLEOTIDE SEQUENCE [LARGE SCALE GENOMIC DNA]</scope>
    <source>
        <strain evidence="1 2">TTN</strain>
    </source>
</reference>
<dbReference type="InterPro" id="IPR011330">
    <property type="entry name" value="Glyco_hydro/deAcase_b/a-brl"/>
</dbReference>
<name>A0A401JF94_9PROT</name>
<keyword evidence="2" id="KW-1185">Reference proteome</keyword>
<evidence type="ECO:0000313" key="2">
    <source>
        <dbReference type="Proteomes" id="UP000286806"/>
    </source>
</evidence>
<protein>
    <recommendedName>
        <fullName evidence="3">DUF2334 domain-containing protein</fullName>
    </recommendedName>
</protein>
<dbReference type="GO" id="GO:0005975">
    <property type="term" value="P:carbohydrate metabolic process"/>
    <property type="evidence" value="ECO:0007669"/>
    <property type="project" value="InterPro"/>
</dbReference>
<dbReference type="Pfam" id="PF10096">
    <property type="entry name" value="DUF2334"/>
    <property type="match status" value="1"/>
</dbReference>
<dbReference type="SUPFAM" id="SSF88713">
    <property type="entry name" value="Glycoside hydrolase/deacetylase"/>
    <property type="match status" value="1"/>
</dbReference>
<dbReference type="Gene3D" id="3.20.20.370">
    <property type="entry name" value="Glycoside hydrolase/deacetylase"/>
    <property type="match status" value="1"/>
</dbReference>